<name>A0A813YM94_9BILA</name>
<sequence>IVADYSMVAPVDTFLHFNSAVIANAAMGRSREFYPSYLA</sequence>
<evidence type="ECO:0000313" key="1">
    <source>
        <dbReference type="EMBL" id="CAF0886385.1"/>
    </source>
</evidence>
<dbReference type="EMBL" id="CAJNOG010000070">
    <property type="protein sequence ID" value="CAF0886385.1"/>
    <property type="molecule type" value="Genomic_DNA"/>
</dbReference>
<feature type="non-terminal residue" evidence="1">
    <location>
        <position position="1"/>
    </location>
</feature>
<dbReference type="Proteomes" id="UP000663845">
    <property type="component" value="Unassembled WGS sequence"/>
</dbReference>
<gene>
    <name evidence="1" type="ORF">JYZ213_LOCUS9775</name>
</gene>
<dbReference type="AlphaFoldDB" id="A0A813YM94"/>
<evidence type="ECO:0000313" key="2">
    <source>
        <dbReference type="Proteomes" id="UP000663845"/>
    </source>
</evidence>
<proteinExistence type="predicted"/>
<reference evidence="1" key="1">
    <citation type="submission" date="2021-02" db="EMBL/GenBank/DDBJ databases">
        <authorList>
            <person name="Nowell W R."/>
        </authorList>
    </citation>
    <scope>NUCLEOTIDE SEQUENCE</scope>
</reference>
<comment type="caution">
    <text evidence="1">The sequence shown here is derived from an EMBL/GenBank/DDBJ whole genome shotgun (WGS) entry which is preliminary data.</text>
</comment>
<accession>A0A813YM94</accession>
<protein>
    <submittedName>
        <fullName evidence="1">Uncharacterized protein</fullName>
    </submittedName>
</protein>
<organism evidence="1 2">
    <name type="scientific">Adineta steineri</name>
    <dbReference type="NCBI Taxonomy" id="433720"/>
    <lineage>
        <taxon>Eukaryota</taxon>
        <taxon>Metazoa</taxon>
        <taxon>Spiralia</taxon>
        <taxon>Gnathifera</taxon>
        <taxon>Rotifera</taxon>
        <taxon>Eurotatoria</taxon>
        <taxon>Bdelloidea</taxon>
        <taxon>Adinetida</taxon>
        <taxon>Adinetidae</taxon>
        <taxon>Adineta</taxon>
    </lineage>
</organism>